<evidence type="ECO:0000313" key="1">
    <source>
        <dbReference type="EMBL" id="RBO85902.1"/>
    </source>
</evidence>
<protein>
    <submittedName>
        <fullName evidence="1">Uncharacterized protein</fullName>
    </submittedName>
</protein>
<comment type="caution">
    <text evidence="1">The sequence shown here is derived from an EMBL/GenBank/DDBJ whole genome shotgun (WGS) entry which is preliminary data.</text>
</comment>
<accession>A0A366D766</accession>
<dbReference type="OrthoDB" id="6168904at2"/>
<dbReference type="EMBL" id="QNRF01000001">
    <property type="protein sequence ID" value="RBO85902.1"/>
    <property type="molecule type" value="Genomic_DNA"/>
</dbReference>
<reference evidence="1 2" key="1">
    <citation type="submission" date="2018-06" db="EMBL/GenBank/DDBJ databases">
        <title>Genomic Encyclopedia of Type Strains, Phase III (KMG-III): the genomes of soil and plant-associated and newly described type strains.</title>
        <authorList>
            <person name="Whitman W."/>
        </authorList>
    </citation>
    <scope>NUCLEOTIDE SEQUENCE [LARGE SCALE GENOMIC DNA]</scope>
    <source>
        <strain evidence="1 2">CECT 7732</strain>
    </source>
</reference>
<gene>
    <name evidence="1" type="ORF">DFP76_101177</name>
</gene>
<keyword evidence="2" id="KW-1185">Reference proteome</keyword>
<organism evidence="1 2">
    <name type="scientific">Marinomonas aquiplantarum</name>
    <dbReference type="NCBI Taxonomy" id="491951"/>
    <lineage>
        <taxon>Bacteria</taxon>
        <taxon>Pseudomonadati</taxon>
        <taxon>Pseudomonadota</taxon>
        <taxon>Gammaproteobacteria</taxon>
        <taxon>Oceanospirillales</taxon>
        <taxon>Oceanospirillaceae</taxon>
        <taxon>Marinomonas</taxon>
    </lineage>
</organism>
<dbReference type="Proteomes" id="UP000252086">
    <property type="component" value="Unassembled WGS sequence"/>
</dbReference>
<dbReference type="AlphaFoldDB" id="A0A366D766"/>
<sequence>MQLHKFQLGAEFPLYQGDIEARQDPVTGDYLVPAFATDVALIEEKAGHQRFFKEGQWHYVIDKIGTQYWLADGSQHTIESLGKDLPTDALLEAPVLEDEPTPTKSQKVLGQLKKIVSRKTV</sequence>
<proteinExistence type="predicted"/>
<name>A0A366D766_9GAMM</name>
<evidence type="ECO:0000313" key="2">
    <source>
        <dbReference type="Proteomes" id="UP000252086"/>
    </source>
</evidence>